<accession>A0A8J9YVD3</accession>
<name>A0A8J9YVD3_BRALA</name>
<gene>
    <name evidence="2" type="primary">Hypp6637</name>
    <name evidence="2" type="ORF">BLAG_LOCUS5677</name>
</gene>
<sequence>MVKLCGKRHFAKKQLCTKLGRCLSHRQKMPDACPLIDDGIYPPNDEADPPEEVQNEPPAHPQKNNIDAEARDQDPDPTDTWPVSKDKFESESDGDAEEEDSQENHAWRSTSLVTRSGQIVAANRRLQGYLFFSTGTI</sequence>
<dbReference type="AlphaFoldDB" id="A0A8J9YVD3"/>
<protein>
    <submittedName>
        <fullName evidence="2">Hypp6637 protein</fullName>
    </submittedName>
</protein>
<dbReference type="Proteomes" id="UP000838412">
    <property type="component" value="Chromosome 12"/>
</dbReference>
<feature type="region of interest" description="Disordered" evidence="1">
    <location>
        <begin position="32"/>
        <end position="111"/>
    </location>
</feature>
<dbReference type="EMBL" id="OV696697">
    <property type="protein sequence ID" value="CAH1242380.1"/>
    <property type="molecule type" value="Genomic_DNA"/>
</dbReference>
<evidence type="ECO:0000256" key="1">
    <source>
        <dbReference type="SAM" id="MobiDB-lite"/>
    </source>
</evidence>
<reference evidence="2" key="1">
    <citation type="submission" date="2022-01" db="EMBL/GenBank/DDBJ databases">
        <authorList>
            <person name="Braso-Vives M."/>
        </authorList>
    </citation>
    <scope>NUCLEOTIDE SEQUENCE</scope>
</reference>
<organism evidence="2 3">
    <name type="scientific">Branchiostoma lanceolatum</name>
    <name type="common">Common lancelet</name>
    <name type="synonym">Amphioxus lanceolatum</name>
    <dbReference type="NCBI Taxonomy" id="7740"/>
    <lineage>
        <taxon>Eukaryota</taxon>
        <taxon>Metazoa</taxon>
        <taxon>Chordata</taxon>
        <taxon>Cephalochordata</taxon>
        <taxon>Leptocardii</taxon>
        <taxon>Amphioxiformes</taxon>
        <taxon>Branchiostomatidae</taxon>
        <taxon>Branchiostoma</taxon>
    </lineage>
</organism>
<evidence type="ECO:0000313" key="3">
    <source>
        <dbReference type="Proteomes" id="UP000838412"/>
    </source>
</evidence>
<evidence type="ECO:0000313" key="2">
    <source>
        <dbReference type="EMBL" id="CAH1242380.1"/>
    </source>
</evidence>
<keyword evidence="3" id="KW-1185">Reference proteome</keyword>
<proteinExistence type="predicted"/>
<feature type="compositionally biased region" description="Acidic residues" evidence="1">
    <location>
        <begin position="91"/>
        <end position="101"/>
    </location>
</feature>
<feature type="compositionally biased region" description="Acidic residues" evidence="1">
    <location>
        <begin position="45"/>
        <end position="54"/>
    </location>
</feature>